<dbReference type="EMBL" id="VATY01000004">
    <property type="protein sequence ID" value="TMM53852.1"/>
    <property type="molecule type" value="Genomic_DNA"/>
</dbReference>
<dbReference type="AlphaFoldDB" id="A0A5S3PI22"/>
<organism evidence="11 12">
    <name type="scientific">Maribacter algarum</name>
    <name type="common">ex Zhang et al. 2020</name>
    <dbReference type="NCBI Taxonomy" id="2578118"/>
    <lineage>
        <taxon>Bacteria</taxon>
        <taxon>Pseudomonadati</taxon>
        <taxon>Bacteroidota</taxon>
        <taxon>Flavobacteriia</taxon>
        <taxon>Flavobacteriales</taxon>
        <taxon>Flavobacteriaceae</taxon>
        <taxon>Maribacter</taxon>
    </lineage>
</organism>
<evidence type="ECO:0000313" key="12">
    <source>
        <dbReference type="Proteomes" id="UP000310314"/>
    </source>
</evidence>
<keyword evidence="9" id="KW-1133">Transmembrane helix</keyword>
<dbReference type="GO" id="GO:0004519">
    <property type="term" value="F:endonuclease activity"/>
    <property type="evidence" value="ECO:0007669"/>
    <property type="project" value="UniProtKB-KW"/>
</dbReference>
<dbReference type="Pfam" id="PF03372">
    <property type="entry name" value="Exo_endo_phos"/>
    <property type="match status" value="1"/>
</dbReference>
<sequence length="341" mass="39781">MKRLSAFNKVVFVLNAIAALLLLAACAVPYISNEKFSFLSFLSLTVPLLVGMNFFSLLFWMLKRRRQLWLSLFVLVFGYFTLGTFLKFNFWGEDLQEEDLSIMSYNVRGFNRYNQLDNPNVFEDVKSLIDKEQPDIICFQEAGYTRKKEFLDDYPYQYLDYIYMDGKVLLGIFSKYPIVNRDFVCFPDSPNNAAYADILYKKDTIRVYNVHLQSLGITPGKGIIQNKPKDKLFKMLNENFKIQQQQAKMLEADMKTVNYKQILCGDFNNTQFSNAYKIIKGDKVDTFIEEGSGYGRTLNFHGIPVRIDFILADPEFEVKSHKNYDEEYSDHFPIMASFKLK</sequence>
<keyword evidence="11" id="KW-0255">Endonuclease</keyword>
<evidence type="ECO:0000256" key="9">
    <source>
        <dbReference type="SAM" id="Phobius"/>
    </source>
</evidence>
<dbReference type="Proteomes" id="UP000310314">
    <property type="component" value="Unassembled WGS sequence"/>
</dbReference>
<dbReference type="GO" id="GO:0016787">
    <property type="term" value="F:hydrolase activity"/>
    <property type="evidence" value="ECO:0007669"/>
    <property type="project" value="UniProtKB-KW"/>
</dbReference>
<evidence type="ECO:0000256" key="1">
    <source>
        <dbReference type="ARBA" id="ARBA00001936"/>
    </source>
</evidence>
<evidence type="ECO:0000256" key="7">
    <source>
        <dbReference type="ARBA" id="ARBA00022842"/>
    </source>
</evidence>
<keyword evidence="7" id="KW-0460">Magnesium</keyword>
<keyword evidence="5" id="KW-0227">DNA damage</keyword>
<dbReference type="PROSITE" id="PS51257">
    <property type="entry name" value="PROKAR_LIPOPROTEIN"/>
    <property type="match status" value="1"/>
</dbReference>
<evidence type="ECO:0000313" key="11">
    <source>
        <dbReference type="EMBL" id="TMM53852.1"/>
    </source>
</evidence>
<keyword evidence="4" id="KW-0479">Metal-binding</keyword>
<evidence type="ECO:0000256" key="5">
    <source>
        <dbReference type="ARBA" id="ARBA00022763"/>
    </source>
</evidence>
<accession>A0A5S3PI22</accession>
<keyword evidence="12" id="KW-1185">Reference proteome</keyword>
<evidence type="ECO:0000256" key="2">
    <source>
        <dbReference type="ARBA" id="ARBA00001946"/>
    </source>
</evidence>
<dbReference type="CDD" id="cd09084">
    <property type="entry name" value="EEP-2"/>
    <property type="match status" value="1"/>
</dbReference>
<feature type="domain" description="Endonuclease/exonuclease/phosphatase" evidence="10">
    <location>
        <begin position="103"/>
        <end position="331"/>
    </location>
</feature>
<dbReference type="PANTHER" id="PTHR15822:SF4">
    <property type="entry name" value="TYROSYL-DNA PHOSPHODIESTERASE 2"/>
    <property type="match status" value="1"/>
</dbReference>
<keyword evidence="8" id="KW-0234">DNA repair</keyword>
<keyword evidence="9" id="KW-0812">Transmembrane</keyword>
<reference evidence="11 12" key="1">
    <citation type="submission" date="2019-05" db="EMBL/GenBank/DDBJ databases">
        <authorList>
            <person name="Zhang J.-Y."/>
            <person name="Feg X."/>
            <person name="Du Z.-J."/>
        </authorList>
    </citation>
    <scope>NUCLEOTIDE SEQUENCE [LARGE SCALE GENOMIC DNA]</scope>
    <source>
        <strain evidence="11 12">RZ26</strain>
    </source>
</reference>
<feature type="transmembrane region" description="Helical" evidence="9">
    <location>
        <begin position="37"/>
        <end position="61"/>
    </location>
</feature>
<dbReference type="OrthoDB" id="635146at2"/>
<dbReference type="PANTHER" id="PTHR15822">
    <property type="entry name" value="TRAF AND TNF RECEPTOR-ASSOCIATED PROTEIN"/>
    <property type="match status" value="1"/>
</dbReference>
<protein>
    <submittedName>
        <fullName evidence="11">Endonuclease</fullName>
    </submittedName>
</protein>
<dbReference type="InterPro" id="IPR036691">
    <property type="entry name" value="Endo/exonu/phosph_ase_sf"/>
</dbReference>
<evidence type="ECO:0000259" key="10">
    <source>
        <dbReference type="Pfam" id="PF03372"/>
    </source>
</evidence>
<dbReference type="InterPro" id="IPR051547">
    <property type="entry name" value="TDP2-like"/>
</dbReference>
<proteinExistence type="predicted"/>
<evidence type="ECO:0000256" key="3">
    <source>
        <dbReference type="ARBA" id="ARBA00022722"/>
    </source>
</evidence>
<dbReference type="GO" id="GO:0006281">
    <property type="term" value="P:DNA repair"/>
    <property type="evidence" value="ECO:0007669"/>
    <property type="project" value="UniProtKB-KW"/>
</dbReference>
<evidence type="ECO:0000256" key="6">
    <source>
        <dbReference type="ARBA" id="ARBA00022801"/>
    </source>
</evidence>
<keyword evidence="9" id="KW-0472">Membrane</keyword>
<keyword evidence="6" id="KW-0378">Hydrolase</keyword>
<feature type="transmembrane region" description="Helical" evidence="9">
    <location>
        <begin position="68"/>
        <end position="91"/>
    </location>
</feature>
<evidence type="ECO:0000256" key="4">
    <source>
        <dbReference type="ARBA" id="ARBA00022723"/>
    </source>
</evidence>
<dbReference type="RefSeq" id="WP_138659475.1">
    <property type="nucleotide sequence ID" value="NZ_VATY01000004.1"/>
</dbReference>
<comment type="caution">
    <text evidence="11">The sequence shown here is derived from an EMBL/GenBank/DDBJ whole genome shotgun (WGS) entry which is preliminary data.</text>
</comment>
<dbReference type="GO" id="GO:0046872">
    <property type="term" value="F:metal ion binding"/>
    <property type="evidence" value="ECO:0007669"/>
    <property type="project" value="UniProtKB-KW"/>
</dbReference>
<gene>
    <name evidence="11" type="ORF">FEE95_18320</name>
</gene>
<dbReference type="SUPFAM" id="SSF56219">
    <property type="entry name" value="DNase I-like"/>
    <property type="match status" value="1"/>
</dbReference>
<evidence type="ECO:0000256" key="8">
    <source>
        <dbReference type="ARBA" id="ARBA00023204"/>
    </source>
</evidence>
<keyword evidence="3" id="KW-0540">Nuclease</keyword>
<dbReference type="InterPro" id="IPR005135">
    <property type="entry name" value="Endo/exonuclease/phosphatase"/>
</dbReference>
<comment type="cofactor">
    <cofactor evidence="1">
        <name>Mn(2+)</name>
        <dbReference type="ChEBI" id="CHEBI:29035"/>
    </cofactor>
</comment>
<dbReference type="Gene3D" id="3.60.10.10">
    <property type="entry name" value="Endonuclease/exonuclease/phosphatase"/>
    <property type="match status" value="1"/>
</dbReference>
<comment type="cofactor">
    <cofactor evidence="2">
        <name>Mg(2+)</name>
        <dbReference type="ChEBI" id="CHEBI:18420"/>
    </cofactor>
</comment>
<name>A0A5S3PI22_9FLAO</name>